<comment type="subunit">
    <text evidence="5 6">The basal body constitutes a major portion of the flagellar organelle and consists of four rings (L,P,S, and M) mounted on a central rod. The rod consists of about 26 subunits of FlgG in the distal portion, and FlgB, FlgC and FlgF are thought to build up the proximal portion of the rod with about 6 subunits each.</text>
</comment>
<protein>
    <recommendedName>
        <fullName evidence="3 6">Flagellar basal-body rod protein FlgC</fullName>
    </recommendedName>
</protein>
<comment type="similarity">
    <text evidence="2">Belongs to the flagella basal body rod proteins family.</text>
</comment>
<dbReference type="InterPro" id="IPR006299">
    <property type="entry name" value="FlgC"/>
</dbReference>
<reference evidence="9 10" key="1">
    <citation type="submission" date="2020-08" db="EMBL/GenBank/DDBJ databases">
        <title>Complete Genome Sequence of Effusibacillus dendaii Strain skT53, Isolated from Farmland soil.</title>
        <authorList>
            <person name="Konishi T."/>
            <person name="Kawasaki H."/>
        </authorList>
    </citation>
    <scope>NUCLEOTIDE SEQUENCE [LARGE SCALE GENOMIC DNA]</scope>
    <source>
        <strain evidence="10">skT53</strain>
    </source>
</reference>
<evidence type="ECO:0000256" key="6">
    <source>
        <dbReference type="RuleBase" id="RU362062"/>
    </source>
</evidence>
<dbReference type="PANTHER" id="PTHR30435">
    <property type="entry name" value="FLAGELLAR PROTEIN"/>
    <property type="match status" value="1"/>
</dbReference>
<keyword evidence="9" id="KW-0969">Cilium</keyword>
<dbReference type="Pfam" id="PF00460">
    <property type="entry name" value="Flg_bb_rod"/>
    <property type="match status" value="1"/>
</dbReference>
<keyword evidence="9" id="KW-0282">Flagellum</keyword>
<proteinExistence type="inferred from homology"/>
<keyword evidence="4 6" id="KW-0975">Bacterial flagellum</keyword>
<dbReference type="AlphaFoldDB" id="A0A7I8D8W5"/>
<sequence length="154" mass="16774">MGLFDGINISASGLTAQRLRMDVIANNIANAESTRSVDDPARPYQREQVIFEAVQPGTNFASVLQNQLQAPGQGVRVAAVQKDEETPYKLVYDPKHPDAVKDPTDPMYGYVKMPNVDVTTEMVDMISASRSYEANVTAVNASKAIAMRALEIGK</sequence>
<dbReference type="InterPro" id="IPR010930">
    <property type="entry name" value="Flg_bb/hook_C_dom"/>
</dbReference>
<dbReference type="Proteomes" id="UP000593802">
    <property type="component" value="Chromosome"/>
</dbReference>
<dbReference type="KEGG" id="eff:skT53_02410"/>
<keyword evidence="10" id="KW-1185">Reference proteome</keyword>
<dbReference type="InterPro" id="IPR019776">
    <property type="entry name" value="Flagellar_basal_body_rod_CS"/>
</dbReference>
<dbReference type="InterPro" id="IPR001444">
    <property type="entry name" value="Flag_bb_rod_N"/>
</dbReference>
<evidence type="ECO:0000313" key="10">
    <source>
        <dbReference type="Proteomes" id="UP000593802"/>
    </source>
</evidence>
<dbReference type="GO" id="GO:0030694">
    <property type="term" value="C:bacterial-type flagellum basal body, rod"/>
    <property type="evidence" value="ECO:0007669"/>
    <property type="project" value="UniProtKB-UniRule"/>
</dbReference>
<dbReference type="EMBL" id="AP023366">
    <property type="protein sequence ID" value="BCJ85256.1"/>
    <property type="molecule type" value="Genomic_DNA"/>
</dbReference>
<evidence type="ECO:0000259" key="7">
    <source>
        <dbReference type="Pfam" id="PF00460"/>
    </source>
</evidence>
<name>A0A7I8D8W5_9BACL</name>
<dbReference type="PROSITE" id="PS00588">
    <property type="entry name" value="FLAGELLA_BB_ROD"/>
    <property type="match status" value="1"/>
</dbReference>
<evidence type="ECO:0000256" key="4">
    <source>
        <dbReference type="ARBA" id="ARBA00023143"/>
    </source>
</evidence>
<comment type="subcellular location">
    <subcellularLocation>
        <location evidence="1 6">Bacterial flagellum basal body</location>
    </subcellularLocation>
</comment>
<dbReference type="RefSeq" id="WP_200759398.1">
    <property type="nucleotide sequence ID" value="NZ_AP023366.1"/>
</dbReference>
<evidence type="ECO:0000256" key="1">
    <source>
        <dbReference type="ARBA" id="ARBA00004117"/>
    </source>
</evidence>
<feature type="domain" description="Flagellar basal body rod protein N-terminal" evidence="7">
    <location>
        <begin position="7"/>
        <end position="32"/>
    </location>
</feature>
<accession>A0A7I8D8W5</accession>
<dbReference type="Pfam" id="PF06429">
    <property type="entry name" value="Flg_bbr_C"/>
    <property type="match status" value="1"/>
</dbReference>
<evidence type="ECO:0000256" key="5">
    <source>
        <dbReference type="ARBA" id="ARBA00025933"/>
    </source>
</evidence>
<feature type="domain" description="Flagellar basal-body/hook protein C-terminal" evidence="8">
    <location>
        <begin position="109"/>
        <end position="150"/>
    </location>
</feature>
<dbReference type="PANTHER" id="PTHR30435:SF2">
    <property type="entry name" value="FLAGELLAR BASAL-BODY ROD PROTEIN FLGC"/>
    <property type="match status" value="1"/>
</dbReference>
<evidence type="ECO:0000313" key="9">
    <source>
        <dbReference type="EMBL" id="BCJ85256.1"/>
    </source>
</evidence>
<keyword evidence="9" id="KW-0966">Cell projection</keyword>
<organism evidence="9 10">
    <name type="scientific">Effusibacillus dendaii</name>
    <dbReference type="NCBI Taxonomy" id="2743772"/>
    <lineage>
        <taxon>Bacteria</taxon>
        <taxon>Bacillati</taxon>
        <taxon>Bacillota</taxon>
        <taxon>Bacilli</taxon>
        <taxon>Bacillales</taxon>
        <taxon>Alicyclobacillaceae</taxon>
        <taxon>Effusibacillus</taxon>
    </lineage>
</organism>
<dbReference type="NCBIfam" id="TIGR01395">
    <property type="entry name" value="FlgC"/>
    <property type="match status" value="1"/>
</dbReference>
<evidence type="ECO:0000256" key="2">
    <source>
        <dbReference type="ARBA" id="ARBA00009677"/>
    </source>
</evidence>
<evidence type="ECO:0000259" key="8">
    <source>
        <dbReference type="Pfam" id="PF06429"/>
    </source>
</evidence>
<gene>
    <name evidence="9" type="primary">flgC</name>
    <name evidence="9" type="ORF">skT53_02410</name>
</gene>
<evidence type="ECO:0000256" key="3">
    <source>
        <dbReference type="ARBA" id="ARBA00017941"/>
    </source>
</evidence>
<dbReference type="GO" id="GO:0071978">
    <property type="term" value="P:bacterial-type flagellum-dependent swarming motility"/>
    <property type="evidence" value="ECO:0007669"/>
    <property type="project" value="TreeGrafter"/>
</dbReference>